<dbReference type="Gene3D" id="1.50.10.130">
    <property type="entry name" value="Terpene synthase, N-terminal domain"/>
    <property type="match status" value="1"/>
</dbReference>
<dbReference type="InterPro" id="IPR001906">
    <property type="entry name" value="Terpene_synth_N"/>
</dbReference>
<dbReference type="Gene3D" id="1.50.10.160">
    <property type="match status" value="1"/>
</dbReference>
<dbReference type="InterPro" id="IPR005630">
    <property type="entry name" value="Terpene_synthase_metal-bd"/>
</dbReference>
<keyword evidence="5" id="KW-0456">Lyase</keyword>
<dbReference type="SFLD" id="SFLDG01014">
    <property type="entry name" value="Terpene_Cyclase_Like_1_N-term"/>
    <property type="match status" value="1"/>
</dbReference>
<reference evidence="8" key="1">
    <citation type="submission" date="2017-04" db="EMBL/GenBank/DDBJ databases">
        <title>Comparative transcriptome analysis reveals candidate genes for the biosynthesis of andrographolide in Andrographis paniculata.</title>
        <authorList>
            <person name="Lin H."/>
            <person name="Wang J."/>
            <person name="Huang L."/>
        </authorList>
    </citation>
    <scope>NUCLEOTIDE SEQUENCE</scope>
</reference>
<dbReference type="PANTHER" id="PTHR31739">
    <property type="entry name" value="ENT-COPALYL DIPHOSPHATE SYNTHASE, CHLOROPLASTIC"/>
    <property type="match status" value="1"/>
</dbReference>
<dbReference type="Pfam" id="PF03936">
    <property type="entry name" value="Terpene_synth_C"/>
    <property type="match status" value="1"/>
</dbReference>
<dbReference type="OrthoDB" id="2343925at2759"/>
<dbReference type="SUPFAM" id="SSF48239">
    <property type="entry name" value="Terpenoid cyclases/Protein prenyltransferases"/>
    <property type="match status" value="2"/>
</dbReference>
<gene>
    <name evidence="8" type="primary">KS3</name>
</gene>
<evidence type="ECO:0000256" key="1">
    <source>
        <dbReference type="ARBA" id="ARBA00004721"/>
    </source>
</evidence>
<dbReference type="GO" id="GO:0009507">
    <property type="term" value="C:chloroplast"/>
    <property type="evidence" value="ECO:0007669"/>
    <property type="project" value="TreeGrafter"/>
</dbReference>
<dbReference type="GO" id="GO:0000287">
    <property type="term" value="F:magnesium ion binding"/>
    <property type="evidence" value="ECO:0007669"/>
    <property type="project" value="InterPro"/>
</dbReference>
<dbReference type="Pfam" id="PF01397">
    <property type="entry name" value="Terpene_synth"/>
    <property type="match status" value="1"/>
</dbReference>
<evidence type="ECO:0000256" key="5">
    <source>
        <dbReference type="ARBA" id="ARBA00023239"/>
    </source>
</evidence>
<dbReference type="InterPro" id="IPR036965">
    <property type="entry name" value="Terpene_synth_N_sf"/>
</dbReference>
<dbReference type="PANTHER" id="PTHR31739:SF33">
    <property type="entry name" value="CIS-ABIENOL SYNTHASE, CHLOROPLASTIC"/>
    <property type="match status" value="1"/>
</dbReference>
<proteinExistence type="evidence at transcript level"/>
<dbReference type="GO" id="GO:0009686">
    <property type="term" value="P:gibberellin biosynthetic process"/>
    <property type="evidence" value="ECO:0007669"/>
    <property type="project" value="TreeGrafter"/>
</dbReference>
<sequence>MSSANGYHFNPLQQAIHNSPRGSRSGGLTKCIPKVASVLNQNPRKLNQDYYKERIRKRLCDVKLEVSPSAYDTAWVAMVPGLGEYSGRPRPRFEQCLQWVMENQNWDGSWGLNPGHPSLVKDSLSCTLACVLALRTWNLGHRLLQRGLDYIGSNAWAASSADQLSPIGFNIVFPAMVDRALKLDLTLPLKPTLIDSLLFARDAEIRLCGSNDHLAYVSEGLGDYCDWKQLFKHRRINGSLFNSPATTAAALIQCPDDHKSIQYLATVVESFDGWVPAVYPMHIHAHLRLVDTIERLGVNRHFRDELHNILDEIYRAWLAKDEGIFSDISCLAMAFRLLRTNGYDVSSDELAAFVDEDKFFETCGIQNTGVATCLELYRASQMRIYEDEQVLEKILIWTRDFLKQQVLDQNIPDKKLCAEVEHDLKNFYGKLDRVSHRRSIELCEVEEFQMLKTAYRCRTIFNEDLAMFAAKDFRISQAKYHKELKQVQKWFTDCNMDGMKQSRDTSLVSSACAAGVLFPEPEFAQARIGFTQFFALATFIDDFIDNYGSKEEAIRLLELFRMYVFLSSMLCFFFQNLTASAASFDCSWDEQKLDGISDSSREVKIMYTALCKTIDGQAEMVYAMQGHCIKHDLHEMWIEFLSELLNEKGWGEKKITTMDQYISTSCTTFGLKFYILLAYYFLGHNMPEGLLESPDFYTMLHHASLVGRLLNDTVTYKREQKEGGLNFICMLTAGGTVSEEEAISMAQQMAEDSQRKVLQMVCLSKGNMVPRRCQEFFWALCKMGNWLYNEDGGDRFSSMDKVVDDINKLILEPLELPRIVES</sequence>
<dbReference type="AlphaFoldDB" id="A0A2R4LWA8"/>
<evidence type="ECO:0000313" key="8">
    <source>
        <dbReference type="EMBL" id="AVW89188.1"/>
    </source>
</evidence>
<dbReference type="FunFam" id="1.50.10.130:FF:000002">
    <property type="entry name" value="Ent-copalyl diphosphate synthase, chloroplastic"/>
    <property type="match status" value="1"/>
</dbReference>
<protein>
    <submittedName>
        <fullName evidence="8">Kaurene synthase 3</fullName>
    </submittedName>
</protein>
<dbReference type="SMR" id="A0A2R4LWA8"/>
<dbReference type="InterPro" id="IPR008949">
    <property type="entry name" value="Isoprenoid_synthase_dom_sf"/>
</dbReference>
<dbReference type="EMBL" id="KY979590">
    <property type="protein sequence ID" value="AVW89188.1"/>
    <property type="molecule type" value="mRNA"/>
</dbReference>
<feature type="domain" description="Terpene synthase N-terminal" evidence="6">
    <location>
        <begin position="226"/>
        <end position="424"/>
    </location>
</feature>
<evidence type="ECO:0000256" key="3">
    <source>
        <dbReference type="ARBA" id="ARBA00022723"/>
    </source>
</evidence>
<evidence type="ECO:0000256" key="2">
    <source>
        <dbReference type="ARBA" id="ARBA00006333"/>
    </source>
</evidence>
<name>A0A2R4LWA8_ANDPA</name>
<keyword evidence="4" id="KW-0460">Magnesium</keyword>
<comment type="pathway">
    <text evidence="1">Secondary metabolite biosynthesis; terpenoid biosynthesis.</text>
</comment>
<dbReference type="InterPro" id="IPR050148">
    <property type="entry name" value="Terpene_synthase-like"/>
</dbReference>
<evidence type="ECO:0000259" key="7">
    <source>
        <dbReference type="Pfam" id="PF03936"/>
    </source>
</evidence>
<evidence type="ECO:0000259" key="6">
    <source>
        <dbReference type="Pfam" id="PF01397"/>
    </source>
</evidence>
<accession>A0A2R4LWA8</accession>
<keyword evidence="3" id="KW-0479">Metal-binding</keyword>
<feature type="domain" description="Terpene synthase metal-binding" evidence="7">
    <location>
        <begin position="493"/>
        <end position="755"/>
    </location>
</feature>
<dbReference type="InterPro" id="IPR008930">
    <property type="entry name" value="Terpenoid_cyclase/PrenylTrfase"/>
</dbReference>
<dbReference type="SUPFAM" id="SSF48576">
    <property type="entry name" value="Terpenoid synthases"/>
    <property type="match status" value="1"/>
</dbReference>
<comment type="similarity">
    <text evidence="2">Belongs to the terpene synthase family.</text>
</comment>
<organism evidence="8">
    <name type="scientific">Andrographis paniculata</name>
    <name type="common">Creat</name>
    <name type="synonym">Justicia paniculata</name>
    <dbReference type="NCBI Taxonomy" id="175694"/>
    <lineage>
        <taxon>Eukaryota</taxon>
        <taxon>Viridiplantae</taxon>
        <taxon>Streptophyta</taxon>
        <taxon>Embryophyta</taxon>
        <taxon>Tracheophyta</taxon>
        <taxon>Spermatophyta</taxon>
        <taxon>Magnoliopsida</taxon>
        <taxon>eudicotyledons</taxon>
        <taxon>Gunneridae</taxon>
        <taxon>Pentapetalae</taxon>
        <taxon>asterids</taxon>
        <taxon>lamiids</taxon>
        <taxon>Lamiales</taxon>
        <taxon>Acanthaceae</taxon>
        <taxon>Acanthoideae</taxon>
        <taxon>Andrographideae</taxon>
        <taxon>Andrographis</taxon>
    </lineage>
</organism>
<dbReference type="GO" id="GO:0010333">
    <property type="term" value="F:terpene synthase activity"/>
    <property type="evidence" value="ECO:0007669"/>
    <property type="project" value="InterPro"/>
</dbReference>
<evidence type="ECO:0000256" key="4">
    <source>
        <dbReference type="ARBA" id="ARBA00022842"/>
    </source>
</evidence>
<dbReference type="Gene3D" id="1.10.600.10">
    <property type="entry name" value="Farnesyl Diphosphate Synthase"/>
    <property type="match status" value="1"/>
</dbReference>